<proteinExistence type="predicted"/>
<sequence>LQMSQLHTAMNHCNNLKAIKNSIKKFKNNIQLLLPSSDNSEILTNSVQINQDDTMIISNSEDEEAQEQERNNNAMSIEERNKIVSKWTAMIYNDVHIQSEKWDQSDFNEFDPDE</sequence>
<protein>
    <submittedName>
        <fullName evidence="1">546_t:CDS:1</fullName>
    </submittedName>
</protein>
<comment type="caution">
    <text evidence="1">The sequence shown here is derived from an EMBL/GenBank/DDBJ whole genome shotgun (WGS) entry which is preliminary data.</text>
</comment>
<evidence type="ECO:0000313" key="2">
    <source>
        <dbReference type="Proteomes" id="UP000789396"/>
    </source>
</evidence>
<name>A0A9N9ITW9_9GLOM</name>
<dbReference type="AlphaFoldDB" id="A0A9N9ITW9"/>
<keyword evidence="2" id="KW-1185">Reference proteome</keyword>
<dbReference type="EMBL" id="CAJVPZ010036449">
    <property type="protein sequence ID" value="CAG8751285.1"/>
    <property type="molecule type" value="Genomic_DNA"/>
</dbReference>
<organism evidence="1 2">
    <name type="scientific">Racocetra fulgida</name>
    <dbReference type="NCBI Taxonomy" id="60492"/>
    <lineage>
        <taxon>Eukaryota</taxon>
        <taxon>Fungi</taxon>
        <taxon>Fungi incertae sedis</taxon>
        <taxon>Mucoromycota</taxon>
        <taxon>Glomeromycotina</taxon>
        <taxon>Glomeromycetes</taxon>
        <taxon>Diversisporales</taxon>
        <taxon>Gigasporaceae</taxon>
        <taxon>Racocetra</taxon>
    </lineage>
</organism>
<dbReference type="Proteomes" id="UP000789396">
    <property type="component" value="Unassembled WGS sequence"/>
</dbReference>
<accession>A0A9N9ITW9</accession>
<gene>
    <name evidence="1" type="ORF">RFULGI_LOCUS13615</name>
</gene>
<evidence type="ECO:0000313" key="1">
    <source>
        <dbReference type="EMBL" id="CAG8751285.1"/>
    </source>
</evidence>
<feature type="non-terminal residue" evidence="1">
    <location>
        <position position="1"/>
    </location>
</feature>
<reference evidence="1" key="1">
    <citation type="submission" date="2021-06" db="EMBL/GenBank/DDBJ databases">
        <authorList>
            <person name="Kallberg Y."/>
            <person name="Tangrot J."/>
            <person name="Rosling A."/>
        </authorList>
    </citation>
    <scope>NUCLEOTIDE SEQUENCE</scope>
    <source>
        <strain evidence="1">IN212</strain>
    </source>
</reference>